<evidence type="ECO:0008006" key="4">
    <source>
        <dbReference type="Google" id="ProtNLM"/>
    </source>
</evidence>
<evidence type="ECO:0000313" key="2">
    <source>
        <dbReference type="EMBL" id="GAA4935487.1"/>
    </source>
</evidence>
<dbReference type="NCBIfam" id="TIGR04131">
    <property type="entry name" value="Bac_Flav_CTERM"/>
    <property type="match status" value="1"/>
</dbReference>
<name>A0ABP9GAK4_9FLAO</name>
<dbReference type="InterPro" id="IPR014755">
    <property type="entry name" value="Cu-Rt/internalin_Ig-like"/>
</dbReference>
<dbReference type="Gene3D" id="2.60.40.1220">
    <property type="match status" value="4"/>
</dbReference>
<sequence>MASGNTGNILETSTPNWLEYGLVFQTLAGQNTVILKMVNNGSGGCGNDLAIDDIEFKTCGDLTTVEDTSNNNSNIVCGLLTPYADTLTAIPDNSVFSTHFYQWQESTNGNTWTDITGETNQTIAISGVVSTMYYRSKVSESIITLNNSQCNTLSDVYQVTVDPIVPPTFIQVPAICSGDTLVALSTTSNESITGTWSPALNNTTTTTYTFTPDTGQCATSQMMTITVNPITASTFTQVSAICNGDTLSALPTTSNEGITGVWNPALDNTTTTTYTFTPDAGQCAASQTMTITVNPITASTFNQVSSICSGDSLLALPTTSNEGITGTWSPALDNTITTTYTFTPDAGQCAGSQMMTITVNPITTPTFTQVSAICNGDALATLPTTSNEGITGTWTPALDNTTTTTYTFTSGIGQCALNQTMTITVNPIGTPTFNQIPAICSGDTLSALPTTSNEGITGMWSPALDNTITTTYIFTPDPQFCPSQVSLTIDVFENPIFSLQNEYFLCFDLNAAIVSPITIDTGLNTTMYNFTWLLNGVIIAGANHGTYIPITGGNYEVIVQNLSTMCSKMVSTLVTVLTEPNFEADVTTDAFTKNQTIEITTISIGDFEYQLDAASWQDEPIFNNVSIGEHIVTVRDKRGCIESSRTVFIIGYPKYFTPNGDGYNETWNIVGPTSPINSLASAEIYIYNRYGKLLKQINPTGEGWNGVYNGVKMSSDDYWFIVEYNEPNSGERKEFKAHFALKR</sequence>
<dbReference type="Proteomes" id="UP001501302">
    <property type="component" value="Unassembled WGS sequence"/>
</dbReference>
<reference evidence="3" key="1">
    <citation type="journal article" date="2019" name="Int. J. Syst. Evol. Microbiol.">
        <title>The Global Catalogue of Microorganisms (GCM) 10K type strain sequencing project: providing services to taxonomists for standard genome sequencing and annotation.</title>
        <authorList>
            <consortium name="The Broad Institute Genomics Platform"/>
            <consortium name="The Broad Institute Genome Sequencing Center for Infectious Disease"/>
            <person name="Wu L."/>
            <person name="Ma J."/>
        </authorList>
    </citation>
    <scope>NUCLEOTIDE SEQUENCE [LARGE SCALE GENOMIC DNA]</scope>
    <source>
        <strain evidence="3">JCM 18285</strain>
    </source>
</reference>
<keyword evidence="1" id="KW-0732">Signal</keyword>
<protein>
    <recommendedName>
        <fullName evidence="4">Gliding motility-associated C-terminal domain-containing protein</fullName>
    </recommendedName>
</protein>
<evidence type="ECO:0000256" key="1">
    <source>
        <dbReference type="ARBA" id="ARBA00022729"/>
    </source>
</evidence>
<accession>A0ABP9GAK4</accession>
<evidence type="ECO:0000313" key="3">
    <source>
        <dbReference type="Proteomes" id="UP001501302"/>
    </source>
</evidence>
<dbReference type="EMBL" id="BAABJJ010000008">
    <property type="protein sequence ID" value="GAA4935487.1"/>
    <property type="molecule type" value="Genomic_DNA"/>
</dbReference>
<dbReference type="InterPro" id="IPR026341">
    <property type="entry name" value="T9SS_type_B"/>
</dbReference>
<dbReference type="Pfam" id="PF13585">
    <property type="entry name" value="CHU_C"/>
    <property type="match status" value="1"/>
</dbReference>
<gene>
    <name evidence="2" type="ORF">GCM10023314_04750</name>
</gene>
<organism evidence="2 3">
    <name type="scientific">Algibacter agarivorans</name>
    <dbReference type="NCBI Taxonomy" id="1109741"/>
    <lineage>
        <taxon>Bacteria</taxon>
        <taxon>Pseudomonadati</taxon>
        <taxon>Bacteroidota</taxon>
        <taxon>Flavobacteriia</taxon>
        <taxon>Flavobacteriales</taxon>
        <taxon>Flavobacteriaceae</taxon>
        <taxon>Algibacter</taxon>
    </lineage>
</organism>
<keyword evidence="3" id="KW-1185">Reference proteome</keyword>
<proteinExistence type="predicted"/>
<dbReference type="RefSeq" id="WP_345189968.1">
    <property type="nucleotide sequence ID" value="NZ_BAABJJ010000008.1"/>
</dbReference>
<comment type="caution">
    <text evidence="2">The sequence shown here is derived from an EMBL/GenBank/DDBJ whole genome shotgun (WGS) entry which is preliminary data.</text>
</comment>